<dbReference type="AlphaFoldDB" id="A0A563W139"/>
<accession>A0A563W139</accession>
<reference evidence="1 2" key="1">
    <citation type="submission" date="2019-01" db="EMBL/GenBank/DDBJ databases">
        <authorList>
            <person name="Brito A."/>
        </authorList>
    </citation>
    <scope>NUCLEOTIDE SEQUENCE [LARGE SCALE GENOMIC DNA]</scope>
    <source>
        <strain evidence="1">1</strain>
    </source>
</reference>
<evidence type="ECO:0000313" key="1">
    <source>
        <dbReference type="EMBL" id="VEP17419.1"/>
    </source>
</evidence>
<gene>
    <name evidence="1" type="ORF">H1P_600010</name>
</gene>
<proteinExistence type="predicted"/>
<keyword evidence="2" id="KW-1185">Reference proteome</keyword>
<evidence type="ECO:0000313" key="2">
    <source>
        <dbReference type="Proteomes" id="UP000320055"/>
    </source>
</evidence>
<dbReference type="Proteomes" id="UP000320055">
    <property type="component" value="Unassembled WGS sequence"/>
</dbReference>
<protein>
    <submittedName>
        <fullName evidence="1">Uncharacterized protein</fullName>
    </submittedName>
</protein>
<sequence length="55" mass="6308">MFYQKINQKNNEYKSSSSHSSLIETLRLLITATSSQAKGQAFYQEITNFIANFTN</sequence>
<organism evidence="1 2">
    <name type="scientific">Hyella patelloides LEGE 07179</name>
    <dbReference type="NCBI Taxonomy" id="945734"/>
    <lineage>
        <taxon>Bacteria</taxon>
        <taxon>Bacillati</taxon>
        <taxon>Cyanobacteriota</taxon>
        <taxon>Cyanophyceae</taxon>
        <taxon>Pleurocapsales</taxon>
        <taxon>Hyellaceae</taxon>
        <taxon>Hyella</taxon>
    </lineage>
</organism>
<dbReference type="EMBL" id="CAACVJ010000557">
    <property type="protein sequence ID" value="VEP17419.1"/>
    <property type="molecule type" value="Genomic_DNA"/>
</dbReference>
<name>A0A563W139_9CYAN</name>